<accession>A0A7R8UB23</accession>
<name>A0A7R8UB23_HERIL</name>
<proteinExistence type="predicted"/>
<sequence length="68" mass="7365">MRTTNTVLYALRLSYNQVSDVTATAATPNRAVARSAAMMAVFGIALSSFSLKQMLSSTPQVATRKMKH</sequence>
<dbReference type="OMA" id="NCSHAYT"/>
<protein>
    <submittedName>
        <fullName evidence="1">Uncharacterized protein</fullName>
    </submittedName>
</protein>
<dbReference type="InParanoid" id="A0A7R8UB23"/>
<organism evidence="1 2">
    <name type="scientific">Hermetia illucens</name>
    <name type="common">Black soldier fly</name>
    <dbReference type="NCBI Taxonomy" id="343691"/>
    <lineage>
        <taxon>Eukaryota</taxon>
        <taxon>Metazoa</taxon>
        <taxon>Ecdysozoa</taxon>
        <taxon>Arthropoda</taxon>
        <taxon>Hexapoda</taxon>
        <taxon>Insecta</taxon>
        <taxon>Pterygota</taxon>
        <taxon>Neoptera</taxon>
        <taxon>Endopterygota</taxon>
        <taxon>Diptera</taxon>
        <taxon>Brachycera</taxon>
        <taxon>Stratiomyomorpha</taxon>
        <taxon>Stratiomyidae</taxon>
        <taxon>Hermetiinae</taxon>
        <taxon>Hermetia</taxon>
    </lineage>
</organism>
<evidence type="ECO:0000313" key="1">
    <source>
        <dbReference type="EMBL" id="CAD7077498.1"/>
    </source>
</evidence>
<dbReference type="EMBL" id="LR899009">
    <property type="protein sequence ID" value="CAD7077498.1"/>
    <property type="molecule type" value="Genomic_DNA"/>
</dbReference>
<gene>
    <name evidence="1" type="ORF">HERILL_LOCUS841</name>
</gene>
<reference evidence="1 2" key="1">
    <citation type="submission" date="2020-11" db="EMBL/GenBank/DDBJ databases">
        <authorList>
            <person name="Wallbank WR R."/>
            <person name="Pardo Diaz C."/>
            <person name="Kozak K."/>
            <person name="Martin S."/>
            <person name="Jiggins C."/>
            <person name="Moest M."/>
            <person name="Warren A I."/>
            <person name="Generalovic N T."/>
            <person name="Byers J.R.P. K."/>
            <person name="Montejo-Kovacevich G."/>
            <person name="Yen C E."/>
        </authorList>
    </citation>
    <scope>NUCLEOTIDE SEQUENCE [LARGE SCALE GENOMIC DNA]</scope>
</reference>
<dbReference type="Proteomes" id="UP000594454">
    <property type="component" value="Chromosome 1"/>
</dbReference>
<evidence type="ECO:0000313" key="2">
    <source>
        <dbReference type="Proteomes" id="UP000594454"/>
    </source>
</evidence>
<dbReference type="AlphaFoldDB" id="A0A7R8UB23"/>
<keyword evidence="2" id="KW-1185">Reference proteome</keyword>